<evidence type="ECO:0000313" key="2">
    <source>
        <dbReference type="EMBL" id="WXG68639.1"/>
    </source>
</evidence>
<accession>A0ABZ2PHY7</accession>
<dbReference type="EMBL" id="CP147846">
    <property type="protein sequence ID" value="WXG68639.1"/>
    <property type="molecule type" value="Genomic_DNA"/>
</dbReference>
<evidence type="ECO:0000313" key="3">
    <source>
        <dbReference type="Proteomes" id="UP001432000"/>
    </source>
</evidence>
<dbReference type="InterPro" id="IPR006311">
    <property type="entry name" value="TAT_signal"/>
</dbReference>
<keyword evidence="3" id="KW-1185">Reference proteome</keyword>
<feature type="chain" id="PRO_5045270363" evidence="1">
    <location>
        <begin position="32"/>
        <end position="163"/>
    </location>
</feature>
<keyword evidence="1" id="KW-0732">Signal</keyword>
<protein>
    <submittedName>
        <fullName evidence="2">Pro-kumamolisin, activation domain family protein</fullName>
    </submittedName>
</protein>
<proteinExistence type="predicted"/>
<gene>
    <name evidence="2" type="ORF">WDS16_26195</name>
</gene>
<dbReference type="PROSITE" id="PS51318">
    <property type="entry name" value="TAT"/>
    <property type="match status" value="1"/>
</dbReference>
<sequence length="163" mass="16616">MRRFVRTTVLASTAAIAAAVGAVALAPMASAQEDPAPMPFGSSVAQSPDLVVTVAAICDPRDGDLGGDVAALQIDVDNVGTGDASNVATNYVVLPEAPGVINEDVIKAGEGVTYTIPSADEVWQSRPGGAAVFSPQFDANYPDNVAFGLLSINCEPEDVPEGE</sequence>
<feature type="signal peptide" evidence="1">
    <location>
        <begin position="1"/>
        <end position="31"/>
    </location>
</feature>
<reference evidence="2 3" key="1">
    <citation type="submission" date="2024-03" db="EMBL/GenBank/DDBJ databases">
        <title>Natural products discovery in diverse microorganisms through a two-stage MS feature dereplication strategy.</title>
        <authorList>
            <person name="Zhang R."/>
        </authorList>
    </citation>
    <scope>NUCLEOTIDE SEQUENCE [LARGE SCALE GENOMIC DNA]</scope>
    <source>
        <strain evidence="2 3">18930</strain>
    </source>
</reference>
<name>A0ABZ2PHY7_9NOCA</name>
<evidence type="ECO:0000256" key="1">
    <source>
        <dbReference type="SAM" id="SignalP"/>
    </source>
</evidence>
<organism evidence="2 3">
    <name type="scientific">Rhodococcus sovatensis</name>
    <dbReference type="NCBI Taxonomy" id="1805840"/>
    <lineage>
        <taxon>Bacteria</taxon>
        <taxon>Bacillati</taxon>
        <taxon>Actinomycetota</taxon>
        <taxon>Actinomycetes</taxon>
        <taxon>Mycobacteriales</taxon>
        <taxon>Nocardiaceae</taxon>
        <taxon>Rhodococcus</taxon>
    </lineage>
</organism>
<dbReference type="RefSeq" id="WP_338888975.1">
    <property type="nucleotide sequence ID" value="NZ_CP147846.1"/>
</dbReference>
<dbReference type="Proteomes" id="UP001432000">
    <property type="component" value="Chromosome"/>
</dbReference>